<evidence type="ECO:0000256" key="1">
    <source>
        <dbReference type="ARBA" id="ARBA00009179"/>
    </source>
</evidence>
<evidence type="ECO:0000256" key="5">
    <source>
        <dbReference type="RuleBase" id="RU004404"/>
    </source>
</evidence>
<dbReference type="Gene3D" id="2.30.42.10">
    <property type="match status" value="1"/>
</dbReference>
<dbReference type="CDD" id="cd07560">
    <property type="entry name" value="Peptidase_S41_CPP"/>
    <property type="match status" value="1"/>
</dbReference>
<dbReference type="InterPro" id="IPR005151">
    <property type="entry name" value="Tail-specific_protease"/>
</dbReference>
<feature type="chain" id="PRO_5046606184" evidence="7">
    <location>
        <begin position="30"/>
        <end position="471"/>
    </location>
</feature>
<proteinExistence type="inferred from homology"/>
<dbReference type="SUPFAM" id="SSF52096">
    <property type="entry name" value="ClpP/crotonase"/>
    <property type="match status" value="1"/>
</dbReference>
<keyword evidence="10" id="KW-1185">Reference proteome</keyword>
<sequence length="471" mass="50159">MTHKAKFVLVGLAGVLAGAAMTLNLSAIADKDAATALPVEELRAFTDVFARIKSDYVEPVGDKKLIDSAINGMLSGLDPHSAYLDTEGFKDLQVGTQGEFGGLGIEVGMEDGFVKVVSPIEDTPAFKAGVKPGDLIVKLDDTPVKGMSLNDAVKRMRGKPGSTIRLTIARKGVDKPIVLTLTRAVIKIRSVKFKLLESGYGYVRVTQFQEHTGELLADALDKLYKENKAPLKGLILDLRNDPGGLLNGAVAVAAAFLKPDSLVVYTDGRTEDAKMRLTASPENYLRPMQSDFLKSLPEGVKQVPMVVLVNGGSASASEIVAGALQDQKRAVLMGTRTFGKGSVQTILPLGNGTAIKLTTARYFTPSGRSIQAKGIEPDIVVEDPSMPSEEDGMGIREADLQHHLANPNGGDAAPQDKPSEVIKAPPADRAPPDGKEKKPAPLEPGEVVSKKDFQVNQALNLLKGLQILQAR</sequence>
<dbReference type="InterPro" id="IPR036034">
    <property type="entry name" value="PDZ_sf"/>
</dbReference>
<protein>
    <submittedName>
        <fullName evidence="9">S41 family peptidase</fullName>
    </submittedName>
</protein>
<dbReference type="SMART" id="SM00245">
    <property type="entry name" value="TSPc"/>
    <property type="match status" value="1"/>
</dbReference>
<dbReference type="PANTHER" id="PTHR32060:SF30">
    <property type="entry name" value="CARBOXY-TERMINAL PROCESSING PROTEASE CTPA"/>
    <property type="match status" value="1"/>
</dbReference>
<evidence type="ECO:0000256" key="7">
    <source>
        <dbReference type="SAM" id="SignalP"/>
    </source>
</evidence>
<evidence type="ECO:0000259" key="8">
    <source>
        <dbReference type="PROSITE" id="PS50106"/>
    </source>
</evidence>
<feature type="domain" description="PDZ" evidence="8">
    <location>
        <begin position="89"/>
        <end position="157"/>
    </location>
</feature>
<keyword evidence="7" id="KW-0732">Signal</keyword>
<dbReference type="InterPro" id="IPR001478">
    <property type="entry name" value="PDZ"/>
</dbReference>
<dbReference type="SUPFAM" id="SSF50156">
    <property type="entry name" value="PDZ domain-like"/>
    <property type="match status" value="1"/>
</dbReference>
<dbReference type="PROSITE" id="PS50106">
    <property type="entry name" value="PDZ"/>
    <property type="match status" value="1"/>
</dbReference>
<evidence type="ECO:0000313" key="9">
    <source>
        <dbReference type="EMBL" id="WRS38857.1"/>
    </source>
</evidence>
<keyword evidence="2 5" id="KW-0645">Protease</keyword>
<keyword evidence="4 5" id="KW-0720">Serine protease</keyword>
<reference evidence="9 10" key="1">
    <citation type="submission" date="2023-12" db="EMBL/GenBank/DDBJ databases">
        <title>Thiobacillus sedimentum sp. nov., a chemolithoautotrophic sulfur-oxidizing bacterium isolated from freshwater sediment.</title>
        <authorList>
            <person name="Luo J."/>
            <person name="Dai C."/>
        </authorList>
    </citation>
    <scope>NUCLEOTIDE SEQUENCE [LARGE SCALE GENOMIC DNA]</scope>
    <source>
        <strain evidence="9 10">SCUT-2</strain>
    </source>
</reference>
<keyword evidence="3 5" id="KW-0378">Hydrolase</keyword>
<dbReference type="Pfam" id="PF03572">
    <property type="entry name" value="Peptidase_S41"/>
    <property type="match status" value="1"/>
</dbReference>
<dbReference type="InterPro" id="IPR029045">
    <property type="entry name" value="ClpP/crotonase-like_dom_sf"/>
</dbReference>
<dbReference type="Proteomes" id="UP001334732">
    <property type="component" value="Chromosome"/>
</dbReference>
<comment type="similarity">
    <text evidence="1 5">Belongs to the peptidase S41A family.</text>
</comment>
<dbReference type="NCBIfam" id="TIGR00225">
    <property type="entry name" value="prc"/>
    <property type="match status" value="1"/>
</dbReference>
<evidence type="ECO:0000256" key="6">
    <source>
        <dbReference type="SAM" id="MobiDB-lite"/>
    </source>
</evidence>
<dbReference type="Gene3D" id="3.30.750.44">
    <property type="match status" value="1"/>
</dbReference>
<dbReference type="PANTHER" id="PTHR32060">
    <property type="entry name" value="TAIL-SPECIFIC PROTEASE"/>
    <property type="match status" value="1"/>
</dbReference>
<gene>
    <name evidence="9" type="ORF">VA613_12740</name>
</gene>
<dbReference type="InterPro" id="IPR055210">
    <property type="entry name" value="CtpA/B_N"/>
</dbReference>
<evidence type="ECO:0000256" key="4">
    <source>
        <dbReference type="ARBA" id="ARBA00022825"/>
    </source>
</evidence>
<organism evidence="9 10">
    <name type="scientific">Thiobacillus sedimenti</name>
    <dbReference type="NCBI Taxonomy" id="3110231"/>
    <lineage>
        <taxon>Bacteria</taxon>
        <taxon>Pseudomonadati</taxon>
        <taxon>Pseudomonadota</taxon>
        <taxon>Betaproteobacteria</taxon>
        <taxon>Nitrosomonadales</taxon>
        <taxon>Thiobacillaceae</taxon>
        <taxon>Thiobacillus</taxon>
    </lineage>
</organism>
<feature type="region of interest" description="Disordered" evidence="6">
    <location>
        <begin position="403"/>
        <end position="449"/>
    </location>
</feature>
<evidence type="ECO:0000313" key="10">
    <source>
        <dbReference type="Proteomes" id="UP001334732"/>
    </source>
</evidence>
<accession>A0ABZ1CHX7</accession>
<feature type="signal peptide" evidence="7">
    <location>
        <begin position="1"/>
        <end position="29"/>
    </location>
</feature>
<dbReference type="Pfam" id="PF22694">
    <property type="entry name" value="CtpB_N-like"/>
    <property type="match status" value="1"/>
</dbReference>
<dbReference type="Gene3D" id="3.90.226.10">
    <property type="entry name" value="2-enoyl-CoA Hydratase, Chain A, domain 1"/>
    <property type="match status" value="1"/>
</dbReference>
<dbReference type="RefSeq" id="WP_324779389.1">
    <property type="nucleotide sequence ID" value="NZ_CP141769.1"/>
</dbReference>
<name>A0ABZ1CHX7_9PROT</name>
<dbReference type="InterPro" id="IPR004447">
    <property type="entry name" value="Peptidase_S41A"/>
</dbReference>
<dbReference type="CDD" id="cd06782">
    <property type="entry name" value="cpPDZ_CPP-like"/>
    <property type="match status" value="1"/>
</dbReference>
<evidence type="ECO:0000256" key="3">
    <source>
        <dbReference type="ARBA" id="ARBA00022801"/>
    </source>
</evidence>
<dbReference type="Pfam" id="PF13180">
    <property type="entry name" value="PDZ_2"/>
    <property type="match status" value="1"/>
</dbReference>
<dbReference type="EMBL" id="CP141769">
    <property type="protein sequence ID" value="WRS38857.1"/>
    <property type="molecule type" value="Genomic_DNA"/>
</dbReference>
<feature type="compositionally biased region" description="Basic and acidic residues" evidence="6">
    <location>
        <begin position="430"/>
        <end position="440"/>
    </location>
</feature>
<evidence type="ECO:0000256" key="2">
    <source>
        <dbReference type="ARBA" id="ARBA00022670"/>
    </source>
</evidence>
<dbReference type="SMART" id="SM00228">
    <property type="entry name" value="PDZ"/>
    <property type="match status" value="1"/>
</dbReference>